<dbReference type="InterPro" id="IPR011335">
    <property type="entry name" value="Restrct_endonuc-II-like"/>
</dbReference>
<dbReference type="CDD" id="cd22343">
    <property type="entry name" value="PDDEXK_lambda_exonuclease-like"/>
    <property type="match status" value="1"/>
</dbReference>
<evidence type="ECO:0000259" key="1">
    <source>
        <dbReference type="Pfam" id="PF09588"/>
    </source>
</evidence>
<organism evidence="2 3">
    <name type="scientific">Paralvinella palmiformis</name>
    <dbReference type="NCBI Taxonomy" id="53620"/>
    <lineage>
        <taxon>Eukaryota</taxon>
        <taxon>Metazoa</taxon>
        <taxon>Spiralia</taxon>
        <taxon>Lophotrochozoa</taxon>
        <taxon>Annelida</taxon>
        <taxon>Polychaeta</taxon>
        <taxon>Sedentaria</taxon>
        <taxon>Canalipalpata</taxon>
        <taxon>Terebellida</taxon>
        <taxon>Terebelliformia</taxon>
        <taxon>Alvinellidae</taxon>
        <taxon>Paralvinella</taxon>
    </lineage>
</organism>
<dbReference type="EMBL" id="JAODUP010000017">
    <property type="protein sequence ID" value="KAK2168393.1"/>
    <property type="molecule type" value="Genomic_DNA"/>
</dbReference>
<comment type="caution">
    <text evidence="2">The sequence shown here is derived from an EMBL/GenBank/DDBJ whole genome shotgun (WGS) entry which is preliminary data.</text>
</comment>
<accession>A0AAD9KB24</accession>
<protein>
    <recommendedName>
        <fullName evidence="1">YqaJ viral recombinase domain-containing protein</fullName>
    </recommendedName>
</protein>
<dbReference type="AlphaFoldDB" id="A0AAD9KB24"/>
<dbReference type="PANTHER" id="PTHR46609">
    <property type="entry name" value="EXONUCLEASE, PHAGE-TYPE/RECB, C-TERMINAL DOMAIN-CONTAINING PROTEIN"/>
    <property type="match status" value="1"/>
</dbReference>
<sequence>MLSVKWWPDYNSVYWFIVRYNAANNMNFRHASDILNTELDLSQKQSKTTPSVGLFETIELSDLIISMDLPPDVLARWGCEHEDGACGLYKVLHQLDHADLSISTSGFSISTQHPHIGASPDGFVTFDCRGVGILEVKCPHCKRDKYIQEASEDKGFCLENRGGKLQLNHNHPYFCQIQTQLYVTKTPISSKRIELGGATYYRGRAKPESGYEAKFIDNDRMGLKIDLKYGYVRFFCKHGGTYSTRSKGKRPNQRLTVTYIPLIAINIERRISFFTKPYHEQRIWLTTGTRVSGRVYTIRSLDTVRTATNHRSDVPFRILIGCRPDTGSVKGGIGRAVFTHQWGVAKFVTLTLLAGVTSCAWPVVACHVRSLALPLPVTSRWPQSVYNNNGTLIMPASRRKREATNQPGYCLGLVIDDSDKEDNREENKDCME</sequence>
<evidence type="ECO:0000313" key="2">
    <source>
        <dbReference type="EMBL" id="KAK2168393.1"/>
    </source>
</evidence>
<name>A0AAD9KB24_9ANNE</name>
<keyword evidence="3" id="KW-1185">Reference proteome</keyword>
<proteinExistence type="predicted"/>
<dbReference type="InterPro" id="IPR011604">
    <property type="entry name" value="PDDEXK-like_dom_sf"/>
</dbReference>
<gene>
    <name evidence="2" type="ORF">LSH36_17g08010</name>
</gene>
<dbReference type="GO" id="GO:0006281">
    <property type="term" value="P:DNA repair"/>
    <property type="evidence" value="ECO:0007669"/>
    <property type="project" value="UniProtKB-ARBA"/>
</dbReference>
<dbReference type="PANTHER" id="PTHR46609:SF8">
    <property type="entry name" value="YQAJ VIRAL RECOMBINASE DOMAIN-CONTAINING PROTEIN"/>
    <property type="match status" value="1"/>
</dbReference>
<evidence type="ECO:0000313" key="3">
    <source>
        <dbReference type="Proteomes" id="UP001208570"/>
    </source>
</evidence>
<dbReference type="InterPro" id="IPR019080">
    <property type="entry name" value="YqaJ_viral_recombinase"/>
</dbReference>
<dbReference type="SUPFAM" id="SSF52980">
    <property type="entry name" value="Restriction endonuclease-like"/>
    <property type="match status" value="1"/>
</dbReference>
<dbReference type="Gene3D" id="3.90.320.10">
    <property type="match status" value="1"/>
</dbReference>
<dbReference type="Pfam" id="PF09588">
    <property type="entry name" value="YqaJ"/>
    <property type="match status" value="1"/>
</dbReference>
<feature type="domain" description="YqaJ viral recombinase" evidence="1">
    <location>
        <begin position="75"/>
        <end position="185"/>
    </location>
</feature>
<dbReference type="InterPro" id="IPR051703">
    <property type="entry name" value="NF-kappa-B_Signaling_Reg"/>
</dbReference>
<dbReference type="Proteomes" id="UP001208570">
    <property type="component" value="Unassembled WGS sequence"/>
</dbReference>
<reference evidence="2" key="1">
    <citation type="journal article" date="2023" name="Mol. Biol. Evol.">
        <title>Third-Generation Sequencing Reveals the Adaptive Role of the Epigenome in Three Deep-Sea Polychaetes.</title>
        <authorList>
            <person name="Perez M."/>
            <person name="Aroh O."/>
            <person name="Sun Y."/>
            <person name="Lan Y."/>
            <person name="Juniper S.K."/>
            <person name="Young C.R."/>
            <person name="Angers B."/>
            <person name="Qian P.Y."/>
        </authorList>
    </citation>
    <scope>NUCLEOTIDE SEQUENCE</scope>
    <source>
        <strain evidence="2">P08H-3</strain>
    </source>
</reference>